<feature type="compositionally biased region" description="Acidic residues" evidence="1">
    <location>
        <begin position="25"/>
        <end position="51"/>
    </location>
</feature>
<feature type="compositionally biased region" description="Polar residues" evidence="1">
    <location>
        <begin position="1"/>
        <end position="17"/>
    </location>
</feature>
<dbReference type="OrthoDB" id="593744at2759"/>
<dbReference type="Pfam" id="PF10536">
    <property type="entry name" value="PMD"/>
    <property type="match status" value="1"/>
</dbReference>
<feature type="region of interest" description="Disordered" evidence="1">
    <location>
        <begin position="1"/>
        <end position="51"/>
    </location>
</feature>
<dbReference type="EMBL" id="NMUH01000034">
    <property type="protein sequence ID" value="MQL69321.1"/>
    <property type="molecule type" value="Genomic_DNA"/>
</dbReference>
<evidence type="ECO:0000313" key="4">
    <source>
        <dbReference type="Proteomes" id="UP000652761"/>
    </source>
</evidence>
<dbReference type="InterPro" id="IPR044824">
    <property type="entry name" value="MAIN-like"/>
</dbReference>
<dbReference type="GO" id="GO:0010073">
    <property type="term" value="P:meristem maintenance"/>
    <property type="evidence" value="ECO:0007669"/>
    <property type="project" value="InterPro"/>
</dbReference>
<keyword evidence="4" id="KW-1185">Reference proteome</keyword>
<dbReference type="PANTHER" id="PTHR46033:SF8">
    <property type="entry name" value="PROTEIN MAINTENANCE OF MERISTEMS-LIKE"/>
    <property type="match status" value="1"/>
</dbReference>
<comment type="caution">
    <text evidence="3">The sequence shown here is derived from an EMBL/GenBank/DDBJ whole genome shotgun (WGS) entry which is preliminary data.</text>
</comment>
<protein>
    <recommendedName>
        <fullName evidence="2">Aminotransferase-like plant mobile domain-containing protein</fullName>
    </recommendedName>
</protein>
<dbReference type="InterPro" id="IPR019557">
    <property type="entry name" value="AminoTfrase-like_pln_mobile"/>
</dbReference>
<evidence type="ECO:0000259" key="2">
    <source>
        <dbReference type="Pfam" id="PF10536"/>
    </source>
</evidence>
<organism evidence="3 4">
    <name type="scientific">Colocasia esculenta</name>
    <name type="common">Wild taro</name>
    <name type="synonym">Arum esculentum</name>
    <dbReference type="NCBI Taxonomy" id="4460"/>
    <lineage>
        <taxon>Eukaryota</taxon>
        <taxon>Viridiplantae</taxon>
        <taxon>Streptophyta</taxon>
        <taxon>Embryophyta</taxon>
        <taxon>Tracheophyta</taxon>
        <taxon>Spermatophyta</taxon>
        <taxon>Magnoliopsida</taxon>
        <taxon>Liliopsida</taxon>
        <taxon>Araceae</taxon>
        <taxon>Aroideae</taxon>
        <taxon>Colocasieae</taxon>
        <taxon>Colocasia</taxon>
    </lineage>
</organism>
<evidence type="ECO:0000256" key="1">
    <source>
        <dbReference type="SAM" id="MobiDB-lite"/>
    </source>
</evidence>
<reference evidence="3" key="1">
    <citation type="submission" date="2017-07" db="EMBL/GenBank/DDBJ databases">
        <title>Taro Niue Genome Assembly and Annotation.</title>
        <authorList>
            <person name="Atibalentja N."/>
            <person name="Keating K."/>
            <person name="Fields C.J."/>
        </authorList>
    </citation>
    <scope>NUCLEOTIDE SEQUENCE</scope>
    <source>
        <strain evidence="3">Niue_2</strain>
        <tissue evidence="3">Leaf</tissue>
    </source>
</reference>
<feature type="domain" description="Aminotransferase-like plant mobile" evidence="2">
    <location>
        <begin position="91"/>
        <end position="174"/>
    </location>
</feature>
<proteinExistence type="predicted"/>
<dbReference type="Proteomes" id="UP000652761">
    <property type="component" value="Unassembled WGS sequence"/>
</dbReference>
<sequence>MSITNPSHTFHSASSSGHHVREEHVIEDDEEDEIDSQDGIDDNENMDEGDDEPLFDIASSWTVDIGLHIEVLHCNLHLVAVIPEDASVEVVKRHARALLLHLLDCTIFSDKTGNSVPLMYLPLLEDFDQVGRYSWGGATLAYLYRQLSIACKSDAKAICGSLTLLQLWSWERLYIWDVLILQCILWHRTYLWVTDRVLRQFGRVQPILGPVDALDRVT</sequence>
<evidence type="ECO:0000313" key="3">
    <source>
        <dbReference type="EMBL" id="MQL69321.1"/>
    </source>
</evidence>
<gene>
    <name evidence="3" type="ORF">Taro_001598</name>
</gene>
<name>A0A843TF30_COLES</name>
<dbReference type="PANTHER" id="PTHR46033">
    <property type="entry name" value="PROTEIN MAIN-LIKE 2"/>
    <property type="match status" value="1"/>
</dbReference>
<dbReference type="AlphaFoldDB" id="A0A843TF30"/>
<accession>A0A843TF30</accession>